<evidence type="ECO:0000313" key="2">
    <source>
        <dbReference type="Proteomes" id="UP000270296"/>
    </source>
</evidence>
<dbReference type="WBParaSite" id="SBAD_0001148601-mRNA-1">
    <property type="protein sequence ID" value="SBAD_0001148601-mRNA-1"/>
    <property type="gene ID" value="SBAD_0001148601"/>
</dbReference>
<dbReference type="EMBL" id="UZAM01015088">
    <property type="protein sequence ID" value="VDP37197.1"/>
    <property type="molecule type" value="Genomic_DNA"/>
</dbReference>
<keyword evidence="2" id="KW-1185">Reference proteome</keyword>
<reference evidence="3" key="1">
    <citation type="submission" date="2016-06" db="UniProtKB">
        <authorList>
            <consortium name="WormBaseParasite"/>
        </authorList>
    </citation>
    <scope>IDENTIFICATION</scope>
</reference>
<name>A0A183J5G0_9BILA</name>
<evidence type="ECO:0000313" key="1">
    <source>
        <dbReference type="EMBL" id="VDP37197.1"/>
    </source>
</evidence>
<gene>
    <name evidence="1" type="ORF">SBAD_LOCUS11108</name>
</gene>
<reference evidence="1 2" key="2">
    <citation type="submission" date="2018-11" db="EMBL/GenBank/DDBJ databases">
        <authorList>
            <consortium name="Pathogen Informatics"/>
        </authorList>
    </citation>
    <scope>NUCLEOTIDE SEQUENCE [LARGE SCALE GENOMIC DNA]</scope>
</reference>
<protein>
    <submittedName>
        <fullName evidence="3">R3H domain-containing protein</fullName>
    </submittedName>
</protein>
<accession>A0A183J5G0</accession>
<dbReference type="Proteomes" id="UP000270296">
    <property type="component" value="Unassembled WGS sequence"/>
</dbReference>
<evidence type="ECO:0000313" key="3">
    <source>
        <dbReference type="WBParaSite" id="SBAD_0001148601-mRNA-1"/>
    </source>
</evidence>
<sequence>MRPAGECSPRSPSGSLVTGVQRFATVPTPSSDVNHDTKQLDLLSIEMAEKILNEDDHGISDDSDDSYRQPSPSIVAITTTATASTFTGSKFCDISHQQAANGQTTVDSWEELVDRPPGDLLDFVPSGQVDSSLSSSSVVFETADIDNRPEMKADEDDLGHILEAYNISSETKTEALYLLLKQQNCRSFTVEWVDNTHALVRFQSISAVEGHLGMRPTARSRELRRQEKLVLDQAREKRKAAALVREELWEGKI</sequence>
<proteinExistence type="predicted"/>
<dbReference type="OrthoDB" id="5418203at2759"/>
<organism evidence="3">
    <name type="scientific">Soboliphyme baturini</name>
    <dbReference type="NCBI Taxonomy" id="241478"/>
    <lineage>
        <taxon>Eukaryota</taxon>
        <taxon>Metazoa</taxon>
        <taxon>Ecdysozoa</taxon>
        <taxon>Nematoda</taxon>
        <taxon>Enoplea</taxon>
        <taxon>Dorylaimia</taxon>
        <taxon>Dioctophymatida</taxon>
        <taxon>Dioctophymatoidea</taxon>
        <taxon>Soboliphymatidae</taxon>
        <taxon>Soboliphyme</taxon>
    </lineage>
</organism>
<dbReference type="AlphaFoldDB" id="A0A183J5G0"/>